<dbReference type="AlphaFoldDB" id="A0A5D0XI70"/>
<accession>A0A5D0XI70</accession>
<evidence type="ECO:0000313" key="1">
    <source>
        <dbReference type="EMBL" id="TYC95856.1"/>
    </source>
</evidence>
<gene>
    <name evidence="1" type="ORF">FQ377_14595</name>
</gene>
<dbReference type="EMBL" id="VSLD01000021">
    <property type="protein sequence ID" value="TYC95856.1"/>
    <property type="molecule type" value="Genomic_DNA"/>
</dbReference>
<organism evidence="1 2">
    <name type="scientific">Arthrobacter echini</name>
    <dbReference type="NCBI Taxonomy" id="1529066"/>
    <lineage>
        <taxon>Bacteria</taxon>
        <taxon>Bacillati</taxon>
        <taxon>Actinomycetota</taxon>
        <taxon>Actinomycetes</taxon>
        <taxon>Micrococcales</taxon>
        <taxon>Micrococcaceae</taxon>
        <taxon>Arthrobacter</taxon>
    </lineage>
</organism>
<keyword evidence="2" id="KW-1185">Reference proteome</keyword>
<proteinExistence type="predicted"/>
<dbReference type="OrthoDB" id="4479226at2"/>
<sequence>MPAAAEMGATRKEQLLRQLHREILAARLKVTLDRELGRETSSAVRSLARIKLPLLVSEYGREGAVIEKPRVRHG</sequence>
<dbReference type="Proteomes" id="UP000323410">
    <property type="component" value="Unassembled WGS sequence"/>
</dbReference>
<protein>
    <submittedName>
        <fullName evidence="1">Uncharacterized protein</fullName>
    </submittedName>
</protein>
<name>A0A5D0XI70_9MICC</name>
<reference evidence="1 2" key="1">
    <citation type="submission" date="2019-08" db="EMBL/GenBank/DDBJ databases">
        <title>Genone of Arthrobacter echini P9.</title>
        <authorList>
            <person name="Bowman J.P."/>
        </authorList>
    </citation>
    <scope>NUCLEOTIDE SEQUENCE [LARGE SCALE GENOMIC DNA]</scope>
    <source>
        <strain evidence="1 2">P9</strain>
    </source>
</reference>
<evidence type="ECO:0000313" key="2">
    <source>
        <dbReference type="Proteomes" id="UP000323410"/>
    </source>
</evidence>
<comment type="caution">
    <text evidence="1">The sequence shown here is derived from an EMBL/GenBank/DDBJ whole genome shotgun (WGS) entry which is preliminary data.</text>
</comment>
<dbReference type="RefSeq" id="WP_148601887.1">
    <property type="nucleotide sequence ID" value="NZ_VSLD01000021.1"/>
</dbReference>